<feature type="domain" description="DNA ligase ATP-dependent N-terminal" evidence="2">
    <location>
        <begin position="27"/>
        <end position="65"/>
    </location>
</feature>
<sequence>MSHSDITRALDCENQRYLYVLTLAFVQIAHLSSVAAQCTSNDLKMVVRLIKRDLRINAGAKPMLERCS</sequence>
<organism evidence="3">
    <name type="scientific">Hyalella azteca</name>
    <name type="common">Amphipod</name>
    <dbReference type="NCBI Taxonomy" id="294128"/>
    <lineage>
        <taxon>Eukaryota</taxon>
        <taxon>Metazoa</taxon>
        <taxon>Ecdysozoa</taxon>
        <taxon>Arthropoda</taxon>
        <taxon>Crustacea</taxon>
        <taxon>Multicrustacea</taxon>
        <taxon>Malacostraca</taxon>
        <taxon>Eumalacostraca</taxon>
        <taxon>Peracarida</taxon>
        <taxon>Amphipoda</taxon>
        <taxon>Senticaudata</taxon>
        <taxon>Talitrida</taxon>
        <taxon>Talitroidea</taxon>
        <taxon>Hyalellidae</taxon>
        <taxon>Hyalella</taxon>
    </lineage>
</organism>
<protein>
    <recommendedName>
        <fullName evidence="2">DNA ligase ATP-dependent N-terminal domain-containing protein</fullName>
    </recommendedName>
</protein>
<dbReference type="Pfam" id="PF04675">
    <property type="entry name" value="DNA_ligase_A_N"/>
    <property type="match status" value="1"/>
</dbReference>
<evidence type="ECO:0000256" key="1">
    <source>
        <dbReference type="ARBA" id="ARBA00022598"/>
    </source>
</evidence>
<evidence type="ECO:0000313" key="3">
    <source>
        <dbReference type="EMBL" id="KAA0201194.1"/>
    </source>
</evidence>
<dbReference type="GO" id="GO:0003910">
    <property type="term" value="F:DNA ligase (ATP) activity"/>
    <property type="evidence" value="ECO:0007669"/>
    <property type="project" value="InterPro"/>
</dbReference>
<gene>
    <name evidence="3" type="ORF">HAZT_HAZT007532</name>
</gene>
<reference evidence="3" key="2">
    <citation type="journal article" date="2018" name="Environ. Sci. Technol.">
        <title>The Toxicogenome of Hyalella azteca: A Model for Sediment Ecotoxicology and Evolutionary Toxicology.</title>
        <authorList>
            <person name="Poynton H.C."/>
            <person name="Hasenbein S."/>
            <person name="Benoit J.B."/>
            <person name="Sepulveda M.S."/>
            <person name="Poelchau M.F."/>
            <person name="Hughes D.S.T."/>
            <person name="Murali S.C."/>
            <person name="Chen S."/>
            <person name="Glastad K.M."/>
            <person name="Goodisman M.A.D."/>
            <person name="Werren J.H."/>
            <person name="Vineis J.H."/>
            <person name="Bowen J.L."/>
            <person name="Friedrich M."/>
            <person name="Jones J."/>
            <person name="Robertson H.M."/>
            <person name="Feyereisen R."/>
            <person name="Mechler-Hickson A."/>
            <person name="Mathers N."/>
            <person name="Lee C.E."/>
            <person name="Colbourne J.K."/>
            <person name="Biales A."/>
            <person name="Johnston J.S."/>
            <person name="Wellborn G.A."/>
            <person name="Rosendale A.J."/>
            <person name="Cridge A.G."/>
            <person name="Munoz-Torres M.C."/>
            <person name="Bain P.A."/>
            <person name="Manny A.R."/>
            <person name="Major K.M."/>
            <person name="Lambert F.N."/>
            <person name="Vulpe C.D."/>
            <person name="Tuck P."/>
            <person name="Blalock B.J."/>
            <person name="Lin Y.Y."/>
            <person name="Smith M.E."/>
            <person name="Ochoa-Acuna H."/>
            <person name="Chen M.M."/>
            <person name="Childers C.P."/>
            <person name="Qu J."/>
            <person name="Dugan S."/>
            <person name="Lee S.L."/>
            <person name="Chao H."/>
            <person name="Dinh H."/>
            <person name="Han Y."/>
            <person name="Doddapaneni H."/>
            <person name="Worley K.C."/>
            <person name="Muzny D.M."/>
            <person name="Gibbs R.A."/>
            <person name="Richards S."/>
        </authorList>
    </citation>
    <scope>NUCLEOTIDE SEQUENCE</scope>
    <source>
        <strain evidence="3">HAZT.00-mixed</strain>
        <tissue evidence="3">Whole organism</tissue>
    </source>
</reference>
<dbReference type="GO" id="GO:0006310">
    <property type="term" value="P:DNA recombination"/>
    <property type="evidence" value="ECO:0007669"/>
    <property type="project" value="InterPro"/>
</dbReference>
<dbReference type="EMBL" id="JQDR03005782">
    <property type="protein sequence ID" value="KAA0201194.1"/>
    <property type="molecule type" value="Genomic_DNA"/>
</dbReference>
<dbReference type="GO" id="GO:0006281">
    <property type="term" value="P:DNA repair"/>
    <property type="evidence" value="ECO:0007669"/>
    <property type="project" value="InterPro"/>
</dbReference>
<dbReference type="AlphaFoldDB" id="A0A6A0H653"/>
<name>A0A6A0H653_HYAAZ</name>
<accession>A0A6A0H653</accession>
<comment type="caution">
    <text evidence="3">The sequence shown here is derived from an EMBL/GenBank/DDBJ whole genome shotgun (WGS) entry which is preliminary data.</text>
</comment>
<keyword evidence="1" id="KW-0436">Ligase</keyword>
<dbReference type="InterPro" id="IPR036599">
    <property type="entry name" value="DNA_ligase_N_sf"/>
</dbReference>
<evidence type="ECO:0000259" key="2">
    <source>
        <dbReference type="Pfam" id="PF04675"/>
    </source>
</evidence>
<dbReference type="InterPro" id="IPR012308">
    <property type="entry name" value="DNA_ligase_ATP-dep_N"/>
</dbReference>
<reference evidence="3" key="1">
    <citation type="submission" date="2014-08" db="EMBL/GenBank/DDBJ databases">
        <authorList>
            <person name="Murali S."/>
            <person name="Richards S."/>
            <person name="Bandaranaike D."/>
            <person name="Bellair M."/>
            <person name="Blankenburg K."/>
            <person name="Chao H."/>
            <person name="Dinh H."/>
            <person name="Doddapaneni H."/>
            <person name="Dugan-Rocha S."/>
            <person name="Elkadiri S."/>
            <person name="Gnanaolivu R."/>
            <person name="Hughes D."/>
            <person name="Lee S."/>
            <person name="Li M."/>
            <person name="Ming W."/>
            <person name="Munidasa M."/>
            <person name="Muniz J."/>
            <person name="Nguyen L."/>
            <person name="Osuji N."/>
            <person name="Pu L.-L."/>
            <person name="Puazo M."/>
            <person name="Skinner E."/>
            <person name="Qu C."/>
            <person name="Quiroz J."/>
            <person name="Raj R."/>
            <person name="Weissenberger G."/>
            <person name="Xin Y."/>
            <person name="Zou X."/>
            <person name="Han Y."/>
            <person name="Worley K."/>
            <person name="Muzny D."/>
            <person name="Gibbs R."/>
        </authorList>
    </citation>
    <scope>NUCLEOTIDE SEQUENCE</scope>
    <source>
        <strain evidence="3">HAZT.00-mixed</strain>
        <tissue evidence="3">Whole organism</tissue>
    </source>
</reference>
<dbReference type="Gene3D" id="1.10.3260.10">
    <property type="entry name" value="DNA ligase, ATP-dependent, N-terminal domain"/>
    <property type="match status" value="1"/>
</dbReference>
<reference evidence="3" key="3">
    <citation type="submission" date="2019-06" db="EMBL/GenBank/DDBJ databases">
        <authorList>
            <person name="Poynton C."/>
            <person name="Hasenbein S."/>
            <person name="Benoit J.B."/>
            <person name="Sepulveda M.S."/>
            <person name="Poelchau M.F."/>
            <person name="Murali S.C."/>
            <person name="Chen S."/>
            <person name="Glastad K.M."/>
            <person name="Werren J.H."/>
            <person name="Vineis J.H."/>
            <person name="Bowen J.L."/>
            <person name="Friedrich M."/>
            <person name="Jones J."/>
            <person name="Robertson H.M."/>
            <person name="Feyereisen R."/>
            <person name="Mechler-Hickson A."/>
            <person name="Mathers N."/>
            <person name="Lee C.E."/>
            <person name="Colbourne J.K."/>
            <person name="Biales A."/>
            <person name="Johnston J.S."/>
            <person name="Wellborn G.A."/>
            <person name="Rosendale A.J."/>
            <person name="Cridge A.G."/>
            <person name="Munoz-Torres M.C."/>
            <person name="Bain P.A."/>
            <person name="Manny A.R."/>
            <person name="Major K.M."/>
            <person name="Lambert F.N."/>
            <person name="Vulpe C.D."/>
            <person name="Tuck P."/>
            <person name="Blalock B.J."/>
            <person name="Lin Y.-Y."/>
            <person name="Smith M.E."/>
            <person name="Ochoa-Acuna H."/>
            <person name="Chen M.-J.M."/>
            <person name="Childers C.P."/>
            <person name="Qu J."/>
            <person name="Dugan S."/>
            <person name="Lee S.L."/>
            <person name="Chao H."/>
            <person name="Dinh H."/>
            <person name="Han Y."/>
            <person name="Doddapaneni H."/>
            <person name="Worley K.C."/>
            <person name="Muzny D.M."/>
            <person name="Gibbs R.A."/>
            <person name="Richards S."/>
        </authorList>
    </citation>
    <scope>NUCLEOTIDE SEQUENCE</scope>
    <source>
        <strain evidence="3">HAZT.00-mixed</strain>
        <tissue evidence="3">Whole organism</tissue>
    </source>
</reference>
<dbReference type="Proteomes" id="UP000711488">
    <property type="component" value="Unassembled WGS sequence"/>
</dbReference>
<proteinExistence type="predicted"/>
<dbReference type="GO" id="GO:0003677">
    <property type="term" value="F:DNA binding"/>
    <property type="evidence" value="ECO:0007669"/>
    <property type="project" value="InterPro"/>
</dbReference>